<organism evidence="7 8">
    <name type="scientific">Paenibacillus flagellatus</name>
    <dbReference type="NCBI Taxonomy" id="2211139"/>
    <lineage>
        <taxon>Bacteria</taxon>
        <taxon>Bacillati</taxon>
        <taxon>Bacillota</taxon>
        <taxon>Bacilli</taxon>
        <taxon>Bacillales</taxon>
        <taxon>Paenibacillaceae</taxon>
        <taxon>Paenibacillus</taxon>
    </lineage>
</organism>
<keyword evidence="5" id="KW-0449">Lipoprotein</keyword>
<accession>A0A2V5K7M3</accession>
<feature type="region of interest" description="Disordered" evidence="6">
    <location>
        <begin position="47"/>
        <end position="78"/>
    </location>
</feature>
<dbReference type="SUPFAM" id="SSF53850">
    <property type="entry name" value="Periplasmic binding protein-like II"/>
    <property type="match status" value="1"/>
</dbReference>
<dbReference type="InterPro" id="IPR006059">
    <property type="entry name" value="SBP"/>
</dbReference>
<evidence type="ECO:0008006" key="9">
    <source>
        <dbReference type="Google" id="ProtNLM"/>
    </source>
</evidence>
<keyword evidence="8" id="KW-1185">Reference proteome</keyword>
<keyword evidence="3" id="KW-0472">Membrane</keyword>
<gene>
    <name evidence="7" type="ORF">DLM86_06765</name>
</gene>
<feature type="compositionally biased region" description="Basic and acidic residues" evidence="6">
    <location>
        <begin position="1"/>
        <end position="19"/>
    </location>
</feature>
<dbReference type="PANTHER" id="PTHR43649">
    <property type="entry name" value="ARABINOSE-BINDING PROTEIN-RELATED"/>
    <property type="match status" value="1"/>
</dbReference>
<dbReference type="PANTHER" id="PTHR43649:SF33">
    <property type="entry name" value="POLYGALACTURONAN_RHAMNOGALACTURONAN-BINDING PROTEIN YTCQ"/>
    <property type="match status" value="1"/>
</dbReference>
<dbReference type="AlphaFoldDB" id="A0A2V5K7M3"/>
<sequence length="474" mass="53609">MSKRGLHEHPSSEKKEHETNMINWKRVKRSTIGLVPVLALSLALSGCGGSGEAGETPPAGTGEKTQETKPKAEDPASVKGEVVWQYPNTTWPEPEIKNMIADFNKTYPNVTVKPVLGPLEPMIAAGNPPNVATNNRLEANWIMDGMFEELTPYIKRDPDYKPETLFHQVLYEIPQFEKGQYGIPMYSNPTYALVVNNKIMNQYGEKSIPNLQGLKDTDEFYKKFWIMKNGEYEMTGENPLFYYGNLSGLFFVSYLNGADPSTFWNPETKKVNFNDPKIVDALDWLAKFNLDTINQPAYTKLKGQLPKNTHPFLAEKQAMMIITSNNLKDFRKAKPDLDLTVLPAPQASLWNGGSNLAIVKAGKDKDAAWAFIKWMTSTEQGSESLYTRLGLLSPMKSSKYLEEKAKTDADLKVFLDINGKAKKWIPQFPVAYDTEYKKLFPDFLAGKVTAKEMMDHVNKEVQKRIDEFYASKKK</sequence>
<evidence type="ECO:0000256" key="6">
    <source>
        <dbReference type="SAM" id="MobiDB-lite"/>
    </source>
</evidence>
<keyword evidence="4" id="KW-0564">Palmitate</keyword>
<evidence type="ECO:0000256" key="5">
    <source>
        <dbReference type="ARBA" id="ARBA00023288"/>
    </source>
</evidence>
<keyword evidence="2" id="KW-0732">Signal</keyword>
<name>A0A2V5K7M3_9BACL</name>
<evidence type="ECO:0000313" key="7">
    <source>
        <dbReference type="EMBL" id="PYI55431.1"/>
    </source>
</evidence>
<evidence type="ECO:0000256" key="4">
    <source>
        <dbReference type="ARBA" id="ARBA00023139"/>
    </source>
</evidence>
<keyword evidence="1" id="KW-1003">Cell membrane</keyword>
<dbReference type="Gene3D" id="3.40.190.10">
    <property type="entry name" value="Periplasmic binding protein-like II"/>
    <property type="match status" value="1"/>
</dbReference>
<dbReference type="InterPro" id="IPR050490">
    <property type="entry name" value="Bact_solute-bd_prot1"/>
</dbReference>
<evidence type="ECO:0000256" key="1">
    <source>
        <dbReference type="ARBA" id="ARBA00022475"/>
    </source>
</evidence>
<evidence type="ECO:0000256" key="2">
    <source>
        <dbReference type="ARBA" id="ARBA00022729"/>
    </source>
</evidence>
<reference evidence="7 8" key="1">
    <citation type="submission" date="2018-05" db="EMBL/GenBank/DDBJ databases">
        <title>Paenibacillus flagellatus sp. nov., isolated from selenium mineral soil.</title>
        <authorList>
            <person name="Dai X."/>
        </authorList>
    </citation>
    <scope>NUCLEOTIDE SEQUENCE [LARGE SCALE GENOMIC DNA]</scope>
    <source>
        <strain evidence="7 8">DXL2</strain>
    </source>
</reference>
<feature type="compositionally biased region" description="Basic and acidic residues" evidence="6">
    <location>
        <begin position="64"/>
        <end position="76"/>
    </location>
</feature>
<feature type="region of interest" description="Disordered" evidence="6">
    <location>
        <begin position="1"/>
        <end position="22"/>
    </location>
</feature>
<evidence type="ECO:0000313" key="8">
    <source>
        <dbReference type="Proteomes" id="UP000247476"/>
    </source>
</evidence>
<evidence type="ECO:0000256" key="3">
    <source>
        <dbReference type="ARBA" id="ARBA00023136"/>
    </source>
</evidence>
<dbReference type="Proteomes" id="UP000247476">
    <property type="component" value="Unassembled WGS sequence"/>
</dbReference>
<proteinExistence type="predicted"/>
<dbReference type="EMBL" id="QJVJ01000003">
    <property type="protein sequence ID" value="PYI55431.1"/>
    <property type="molecule type" value="Genomic_DNA"/>
</dbReference>
<comment type="caution">
    <text evidence="7">The sequence shown here is derived from an EMBL/GenBank/DDBJ whole genome shotgun (WGS) entry which is preliminary data.</text>
</comment>
<protein>
    <recommendedName>
        <fullName evidence="9">ABC transporter substrate-binding protein</fullName>
    </recommendedName>
</protein>
<dbReference type="Pfam" id="PF01547">
    <property type="entry name" value="SBP_bac_1"/>
    <property type="match status" value="1"/>
</dbReference>